<dbReference type="Proteomes" id="UP000618943">
    <property type="component" value="Unassembled WGS sequence"/>
</dbReference>
<keyword evidence="2" id="KW-1185">Reference proteome</keyword>
<comment type="caution">
    <text evidence="1">The sequence shown here is derived from an EMBL/GenBank/DDBJ whole genome shotgun (WGS) entry which is preliminary data.</text>
</comment>
<sequence length="42" mass="5045">MNLDDTEDGDLVHVDDEKSDEKEKAYSIVAQWNWKVQNYFIR</sequence>
<proteinExistence type="predicted"/>
<evidence type="ECO:0000313" key="1">
    <source>
        <dbReference type="EMBL" id="MBK3494081.1"/>
    </source>
</evidence>
<gene>
    <name evidence="1" type="ORF">JFL43_04250</name>
</gene>
<dbReference type="EMBL" id="JAEOAH010000004">
    <property type="protein sequence ID" value="MBK3494081.1"/>
    <property type="molecule type" value="Genomic_DNA"/>
</dbReference>
<name>A0ABS1H3V2_9BACL</name>
<evidence type="ECO:0000313" key="2">
    <source>
        <dbReference type="Proteomes" id="UP000618943"/>
    </source>
</evidence>
<reference evidence="1 2" key="1">
    <citation type="submission" date="2020-12" db="EMBL/GenBank/DDBJ databases">
        <title>YIM B01967 draft genome.</title>
        <authorList>
            <person name="Yan X."/>
        </authorList>
    </citation>
    <scope>NUCLEOTIDE SEQUENCE [LARGE SCALE GENOMIC DNA]</scope>
    <source>
        <strain evidence="1 2">YIM B01967</strain>
    </source>
</reference>
<accession>A0ABS1H3V2</accession>
<protein>
    <submittedName>
        <fullName evidence="1">Replication domain protein</fullName>
    </submittedName>
</protein>
<organism evidence="1 2">
    <name type="scientific">Viridibacillus soli</name>
    <dbReference type="NCBI Taxonomy" id="2798301"/>
    <lineage>
        <taxon>Bacteria</taxon>
        <taxon>Bacillati</taxon>
        <taxon>Bacillota</taxon>
        <taxon>Bacilli</taxon>
        <taxon>Bacillales</taxon>
        <taxon>Caryophanaceae</taxon>
        <taxon>Viridibacillus</taxon>
    </lineage>
</organism>